<dbReference type="OrthoDB" id="6209688at2"/>
<sequence length="461" mass="54461">MISAERRDGFKLRLTRVLRESTPHQLDLYLFVPGELGLNARYMSEESFYHQAFHVRRMYYSSHYRLPRREDGADDEERASGQGYRVRLSLYAWQYVVALEHTVQQLIEDADDITAVRLDELASQCRDVLKRVRQTTPRLDKHQRYYRSIDNYLSWFSEQQLLRLVAHLPSGDHLTAASERLLAFCRDEDAHREQQAYNSARVTADPSRISNKMRRLRRLIEYPLTLRQTTQELGANEGRMVRALAAGLIMIVMSALLLEARHVMSNLTLQFVLVLALLYAMREVFKEDLRHTLLRWLRKGRPRWRRRYFDVDSGDTVGRQLEWLDYTRYRHLDAAIQAARKGSLGQREEVILHYRSRSRMSPGRFLGGYEKMRETILLDLQPLSRLMDRETHHVYRLKDNEVVRDEVEKRHQLNLLTRSSEGQRVVHQRWKVTMNRSEIVDIEEVTVPASLNEPAAEETDR</sequence>
<accession>A0A1S1NV44</accession>
<dbReference type="STRING" id="657387.BH688_09365"/>
<name>A0A1S1NV44_9GAMM</name>
<dbReference type="KEGG" id="kuy:FY550_12305"/>
<dbReference type="AlphaFoldDB" id="A0A1S1NV44"/>
<gene>
    <name evidence="1" type="ORF">FY550_12305</name>
</gene>
<dbReference type="RefSeq" id="WP_070978717.1">
    <property type="nucleotide sequence ID" value="NZ_CP043420.1"/>
</dbReference>
<evidence type="ECO:0000313" key="2">
    <source>
        <dbReference type="Proteomes" id="UP000322553"/>
    </source>
</evidence>
<organism evidence="1 2">
    <name type="scientific">Kushneria phosphatilytica</name>
    <dbReference type="NCBI Taxonomy" id="657387"/>
    <lineage>
        <taxon>Bacteria</taxon>
        <taxon>Pseudomonadati</taxon>
        <taxon>Pseudomonadota</taxon>
        <taxon>Gammaproteobacteria</taxon>
        <taxon>Oceanospirillales</taxon>
        <taxon>Halomonadaceae</taxon>
        <taxon>Kushneria</taxon>
    </lineage>
</organism>
<proteinExistence type="predicted"/>
<dbReference type="Proteomes" id="UP000322553">
    <property type="component" value="Chromosome"/>
</dbReference>
<keyword evidence="2" id="KW-1185">Reference proteome</keyword>
<dbReference type="Gene3D" id="1.20.58.60">
    <property type="match status" value="1"/>
</dbReference>
<reference evidence="1 2" key="1">
    <citation type="submission" date="2019-08" db="EMBL/GenBank/DDBJ databases">
        <title>Complete genome sequence of Kushneria sp. YCWA18, a halophilic phosphate-solubilizing bacterium isolated from Daqiao saltern in China.</title>
        <authorList>
            <person name="Du G.-X."/>
            <person name="Qu L.-Y."/>
        </authorList>
    </citation>
    <scope>NUCLEOTIDE SEQUENCE [LARGE SCALE GENOMIC DNA]</scope>
    <source>
        <strain evidence="1 2">YCWA18</strain>
    </source>
</reference>
<protein>
    <submittedName>
        <fullName evidence="1">Uncharacterized protein</fullName>
    </submittedName>
</protein>
<evidence type="ECO:0000313" key="1">
    <source>
        <dbReference type="EMBL" id="QEL11840.1"/>
    </source>
</evidence>
<dbReference type="EMBL" id="CP043420">
    <property type="protein sequence ID" value="QEL11840.1"/>
    <property type="molecule type" value="Genomic_DNA"/>
</dbReference>